<evidence type="ECO:0000256" key="1">
    <source>
        <dbReference type="SAM" id="MobiDB-lite"/>
    </source>
</evidence>
<feature type="compositionally biased region" description="Low complexity" evidence="1">
    <location>
        <begin position="113"/>
        <end position="128"/>
    </location>
</feature>
<feature type="region of interest" description="Disordered" evidence="1">
    <location>
        <begin position="112"/>
        <end position="159"/>
    </location>
</feature>
<evidence type="ECO:0000313" key="2">
    <source>
        <dbReference type="EMBL" id="KAK2175581.1"/>
    </source>
</evidence>
<keyword evidence="3" id="KW-1185">Reference proteome</keyword>
<sequence>MYTTTFAVIYVIQLQFQVCETDDGKTTNLVPLHLLQDCHPVVHRPITENVVLVSKPQPHRSCPNRINTNPGSQSHSQTMVPNDTVHPVWQLEEPEAELWRYLKGDEAGGCRVSFTSSSSSEEMSNTDSGRGPSEEGVPSDGVHGSNKGRHDRSNCSFNSFRPMSPAVHAANGNKKLHFQTVGVPRGVVSNASRTNQPNCQGCLPPAPPTRCLGPNGMHQHPQYTVNVAPDCLASPKAYNIVGSGQNYYFQKPPQNTRPTRMGQPSNSYLDVASAARVEHNNGGTVVGRKCNFHSPPPLDESGSEDVTLEDNVSSTTSGSYMVDHTDVDEPTTKGIPAMNATM</sequence>
<evidence type="ECO:0000313" key="3">
    <source>
        <dbReference type="Proteomes" id="UP001209878"/>
    </source>
</evidence>
<gene>
    <name evidence="2" type="ORF">NP493_724g00013</name>
</gene>
<feature type="region of interest" description="Disordered" evidence="1">
    <location>
        <begin position="58"/>
        <end position="81"/>
    </location>
</feature>
<feature type="compositionally biased region" description="Polar residues" evidence="1">
    <location>
        <begin position="64"/>
        <end position="81"/>
    </location>
</feature>
<dbReference type="AlphaFoldDB" id="A0AAD9KQE2"/>
<feature type="compositionally biased region" description="Polar residues" evidence="1">
    <location>
        <begin position="310"/>
        <end position="319"/>
    </location>
</feature>
<proteinExistence type="predicted"/>
<accession>A0AAD9KQE2</accession>
<comment type="caution">
    <text evidence="2">The sequence shown here is derived from an EMBL/GenBank/DDBJ whole genome shotgun (WGS) entry which is preliminary data.</text>
</comment>
<dbReference type="Proteomes" id="UP001209878">
    <property type="component" value="Unassembled WGS sequence"/>
</dbReference>
<feature type="region of interest" description="Disordered" evidence="1">
    <location>
        <begin position="294"/>
        <end position="342"/>
    </location>
</feature>
<name>A0AAD9KQE2_RIDPI</name>
<organism evidence="2 3">
    <name type="scientific">Ridgeia piscesae</name>
    <name type="common">Tubeworm</name>
    <dbReference type="NCBI Taxonomy" id="27915"/>
    <lineage>
        <taxon>Eukaryota</taxon>
        <taxon>Metazoa</taxon>
        <taxon>Spiralia</taxon>
        <taxon>Lophotrochozoa</taxon>
        <taxon>Annelida</taxon>
        <taxon>Polychaeta</taxon>
        <taxon>Sedentaria</taxon>
        <taxon>Canalipalpata</taxon>
        <taxon>Sabellida</taxon>
        <taxon>Siboglinidae</taxon>
        <taxon>Ridgeia</taxon>
    </lineage>
</organism>
<reference evidence="2" key="1">
    <citation type="journal article" date="2023" name="Mol. Biol. Evol.">
        <title>Third-Generation Sequencing Reveals the Adaptive Role of the Epigenome in Three Deep-Sea Polychaetes.</title>
        <authorList>
            <person name="Perez M."/>
            <person name="Aroh O."/>
            <person name="Sun Y."/>
            <person name="Lan Y."/>
            <person name="Juniper S.K."/>
            <person name="Young C.R."/>
            <person name="Angers B."/>
            <person name="Qian P.Y."/>
        </authorList>
    </citation>
    <scope>NUCLEOTIDE SEQUENCE</scope>
    <source>
        <strain evidence="2">R07B-5</strain>
    </source>
</reference>
<protein>
    <submittedName>
        <fullName evidence="2">Uncharacterized protein</fullName>
    </submittedName>
</protein>
<dbReference type="EMBL" id="JAODUO010000721">
    <property type="protein sequence ID" value="KAK2175581.1"/>
    <property type="molecule type" value="Genomic_DNA"/>
</dbReference>